<feature type="compositionally biased region" description="Basic and acidic residues" evidence="6">
    <location>
        <begin position="96"/>
        <end position="107"/>
    </location>
</feature>
<feature type="domain" description="MADS-box" evidence="7">
    <location>
        <begin position="24"/>
        <end position="84"/>
    </location>
</feature>
<dbReference type="OrthoDB" id="10432949at2759"/>
<dbReference type="Gene3D" id="3.40.1810.10">
    <property type="entry name" value="Transcription factor, MADS-box"/>
    <property type="match status" value="1"/>
</dbReference>
<sequence length="492" mass="55413">MRLFLVFKSFENPLHREEERNWKMIRKKVTIKRLDNMKARQAKYSKRKKGIIKKAKEVSVLCDVDLALVMFSPSGKPSLYVGQDKDLHSVVERLSRMSVGDREERSSSSRSSISRCIPPDSPVKVTLGGSNLMETFPLRLIYVTKMSVDSFESPSVRRVDHGNGRSKPSSVRHTSKSFGSDRGHLSYVEITNEGGRYTKRGDLVKEESRKIIKWKARKEDVEWAEFSVIGVLKCLKSIEDHKDFFLHRFLWDDVLDFVEDHSNWSIYASISKWVRLSGFPIRIWCPSFFNAVRNSFGLTLHIEDRAALKGRLDSYRILVAMAENQECPSSVLIEAGSESFRVDVKEVDEAPSDEWIGEKLGLFPNSWNPNRSGKVKSPVKKVTSGKLVIFKNQNRGRVSFDACGVVADGTIGKDERDPLGCQTNEGAAKRKASLASFEKVYPRSRDGASSVVVGKEIIMSESFSESSLSSGEEGIRFGPLRVEDGSVAPSRL</sequence>
<dbReference type="InterPro" id="IPR050142">
    <property type="entry name" value="MADS-box/MEF2_TF"/>
</dbReference>
<dbReference type="GO" id="GO:0005634">
    <property type="term" value="C:nucleus"/>
    <property type="evidence" value="ECO:0007669"/>
    <property type="project" value="UniProtKB-SubCell"/>
</dbReference>
<feature type="region of interest" description="Disordered" evidence="6">
    <location>
        <begin position="96"/>
        <end position="119"/>
    </location>
</feature>
<evidence type="ECO:0000256" key="4">
    <source>
        <dbReference type="ARBA" id="ARBA00023163"/>
    </source>
</evidence>
<reference evidence="9" key="1">
    <citation type="journal article" date="2019" name="Gigascience">
        <title>De novo genome assembly of the endangered Acer yangbiense, a plant species with extremely small populations endemic to Yunnan Province, China.</title>
        <authorList>
            <person name="Yang J."/>
            <person name="Wariss H.M."/>
            <person name="Tao L."/>
            <person name="Zhang R."/>
            <person name="Yun Q."/>
            <person name="Hollingsworth P."/>
            <person name="Dao Z."/>
            <person name="Luo G."/>
            <person name="Guo H."/>
            <person name="Ma Y."/>
            <person name="Sun W."/>
        </authorList>
    </citation>
    <scope>NUCLEOTIDE SEQUENCE [LARGE SCALE GENOMIC DNA]</scope>
    <source>
        <strain evidence="9">cv. Malutang</strain>
    </source>
</reference>
<dbReference type="InterPro" id="IPR002100">
    <property type="entry name" value="TF_MADSbox"/>
</dbReference>
<dbReference type="PRINTS" id="PR00404">
    <property type="entry name" value="MADSDOMAIN"/>
</dbReference>
<comment type="subcellular location">
    <subcellularLocation>
        <location evidence="1">Nucleus</location>
    </subcellularLocation>
</comment>
<dbReference type="SMART" id="SM00432">
    <property type="entry name" value="MADS"/>
    <property type="match status" value="1"/>
</dbReference>
<keyword evidence="4" id="KW-0804">Transcription</keyword>
<dbReference type="InterPro" id="IPR036879">
    <property type="entry name" value="TF_MADSbox_sf"/>
</dbReference>
<gene>
    <name evidence="8" type="ORF">EZV62_027305</name>
</gene>
<keyword evidence="9" id="KW-1185">Reference proteome</keyword>
<dbReference type="AlphaFoldDB" id="A0A5C7GTD0"/>
<dbReference type="PROSITE" id="PS50066">
    <property type="entry name" value="MADS_BOX_2"/>
    <property type="match status" value="1"/>
</dbReference>
<evidence type="ECO:0000256" key="3">
    <source>
        <dbReference type="ARBA" id="ARBA00023125"/>
    </source>
</evidence>
<keyword evidence="2" id="KW-0805">Transcription regulation</keyword>
<proteinExistence type="predicted"/>
<evidence type="ECO:0000313" key="9">
    <source>
        <dbReference type="Proteomes" id="UP000323000"/>
    </source>
</evidence>
<feature type="region of interest" description="Disordered" evidence="6">
    <location>
        <begin position="154"/>
        <end position="180"/>
    </location>
</feature>
<dbReference type="GO" id="GO:0003677">
    <property type="term" value="F:DNA binding"/>
    <property type="evidence" value="ECO:0007669"/>
    <property type="project" value="UniProtKB-KW"/>
</dbReference>
<feature type="compositionally biased region" description="Polar residues" evidence="6">
    <location>
        <begin position="166"/>
        <end position="178"/>
    </location>
</feature>
<evidence type="ECO:0000256" key="6">
    <source>
        <dbReference type="SAM" id="MobiDB-lite"/>
    </source>
</evidence>
<dbReference type="Pfam" id="PF00319">
    <property type="entry name" value="SRF-TF"/>
    <property type="match status" value="1"/>
</dbReference>
<comment type="caution">
    <text evidence="8">The sequence shown here is derived from an EMBL/GenBank/DDBJ whole genome shotgun (WGS) entry which is preliminary data.</text>
</comment>
<accession>A0A5C7GTD0</accession>
<name>A0A5C7GTD0_9ROSI</name>
<evidence type="ECO:0000256" key="5">
    <source>
        <dbReference type="ARBA" id="ARBA00023242"/>
    </source>
</evidence>
<dbReference type="Proteomes" id="UP000323000">
    <property type="component" value="Chromosome 13"/>
</dbReference>
<keyword evidence="3" id="KW-0238">DNA-binding</keyword>
<keyword evidence="5" id="KW-0539">Nucleus</keyword>
<evidence type="ECO:0000256" key="1">
    <source>
        <dbReference type="ARBA" id="ARBA00004123"/>
    </source>
</evidence>
<dbReference type="PANTHER" id="PTHR48019">
    <property type="entry name" value="SERUM RESPONSE FACTOR HOMOLOG"/>
    <property type="match status" value="1"/>
</dbReference>
<evidence type="ECO:0000256" key="2">
    <source>
        <dbReference type="ARBA" id="ARBA00023015"/>
    </source>
</evidence>
<protein>
    <recommendedName>
        <fullName evidence="7">MADS-box domain-containing protein</fullName>
    </recommendedName>
</protein>
<dbReference type="GO" id="GO:0046983">
    <property type="term" value="F:protein dimerization activity"/>
    <property type="evidence" value="ECO:0007669"/>
    <property type="project" value="InterPro"/>
</dbReference>
<evidence type="ECO:0000313" key="8">
    <source>
        <dbReference type="EMBL" id="TXG48011.1"/>
    </source>
</evidence>
<dbReference type="EMBL" id="VAHF01000013">
    <property type="protein sequence ID" value="TXG48011.1"/>
    <property type="molecule type" value="Genomic_DNA"/>
</dbReference>
<evidence type="ECO:0000259" key="7">
    <source>
        <dbReference type="PROSITE" id="PS50066"/>
    </source>
</evidence>
<organism evidence="8 9">
    <name type="scientific">Acer yangbiense</name>
    <dbReference type="NCBI Taxonomy" id="1000413"/>
    <lineage>
        <taxon>Eukaryota</taxon>
        <taxon>Viridiplantae</taxon>
        <taxon>Streptophyta</taxon>
        <taxon>Embryophyta</taxon>
        <taxon>Tracheophyta</taxon>
        <taxon>Spermatophyta</taxon>
        <taxon>Magnoliopsida</taxon>
        <taxon>eudicotyledons</taxon>
        <taxon>Gunneridae</taxon>
        <taxon>Pentapetalae</taxon>
        <taxon>rosids</taxon>
        <taxon>malvids</taxon>
        <taxon>Sapindales</taxon>
        <taxon>Sapindaceae</taxon>
        <taxon>Hippocastanoideae</taxon>
        <taxon>Acereae</taxon>
        <taxon>Acer</taxon>
    </lineage>
</organism>
<dbReference type="SUPFAM" id="SSF55455">
    <property type="entry name" value="SRF-like"/>
    <property type="match status" value="1"/>
</dbReference>